<dbReference type="RefSeq" id="WP_353500320.1">
    <property type="nucleotide sequence ID" value="NZ_CP115922.1"/>
</dbReference>
<gene>
    <name evidence="2" type="ORF">PG915_25010</name>
</gene>
<feature type="transmembrane region" description="Helical" evidence="1">
    <location>
        <begin position="24"/>
        <end position="48"/>
    </location>
</feature>
<keyword evidence="1" id="KW-0812">Transmembrane</keyword>
<reference evidence="2" key="1">
    <citation type="submission" date="2023-01" db="EMBL/GenBank/DDBJ databases">
        <title>Vibrio sp. CB1-14 genome sequencing.</title>
        <authorList>
            <person name="Otstavnykh N."/>
            <person name="Isaeva M."/>
            <person name="Meleshko D."/>
        </authorList>
    </citation>
    <scope>NUCLEOTIDE SEQUENCE</scope>
    <source>
        <strain evidence="2">CB1-14</strain>
        <plasmid evidence="2">p1</plasmid>
    </source>
</reference>
<sequence>MTNKPNCKSSIAEIERQITAAQPVAVRIFLSWQAPLFSLILGLVFLTVSQVNTLPLLVGNAMGIAGVLFISYGLIGLGNYDWSWGQEKAKR</sequence>
<keyword evidence="1" id="KW-0472">Membrane</keyword>
<geneLocation type="plasmid" evidence="2">
    <name>p1</name>
</geneLocation>
<feature type="transmembrane region" description="Helical" evidence="1">
    <location>
        <begin position="54"/>
        <end position="75"/>
    </location>
</feature>
<evidence type="ECO:0000313" key="2">
    <source>
        <dbReference type="EMBL" id="XCD19199.1"/>
    </source>
</evidence>
<accession>A0AAU8BRP3</accession>
<dbReference type="EMBL" id="CP115922">
    <property type="protein sequence ID" value="XCD19199.1"/>
    <property type="molecule type" value="Genomic_DNA"/>
</dbReference>
<proteinExistence type="predicted"/>
<evidence type="ECO:0000256" key="1">
    <source>
        <dbReference type="SAM" id="Phobius"/>
    </source>
</evidence>
<protein>
    <submittedName>
        <fullName evidence="2">Uncharacterized protein</fullName>
    </submittedName>
</protein>
<keyword evidence="1" id="KW-1133">Transmembrane helix</keyword>
<name>A0AAU8BRP3_9VIBR</name>
<keyword evidence="2" id="KW-0614">Plasmid</keyword>
<dbReference type="AlphaFoldDB" id="A0AAU8BRP3"/>
<dbReference type="KEGG" id="vck:PG915_25010"/>
<organism evidence="2">
    <name type="scientific">Vibrio chaetopteri</name>
    <dbReference type="NCBI Taxonomy" id="3016528"/>
    <lineage>
        <taxon>Bacteria</taxon>
        <taxon>Pseudomonadati</taxon>
        <taxon>Pseudomonadota</taxon>
        <taxon>Gammaproteobacteria</taxon>
        <taxon>Vibrionales</taxon>
        <taxon>Vibrionaceae</taxon>
        <taxon>Vibrio</taxon>
    </lineage>
</organism>